<feature type="domain" description="PpiC" evidence="8">
    <location>
        <begin position="167"/>
        <end position="258"/>
    </location>
</feature>
<keyword evidence="7" id="KW-0812">Transmembrane</keyword>
<evidence type="ECO:0000256" key="6">
    <source>
        <dbReference type="PROSITE-ProRule" id="PRU00278"/>
    </source>
</evidence>
<dbReference type="PROSITE" id="PS01096">
    <property type="entry name" value="PPIC_PPIASE_1"/>
    <property type="match status" value="1"/>
</dbReference>
<dbReference type="GO" id="GO:0003755">
    <property type="term" value="F:peptidyl-prolyl cis-trans isomerase activity"/>
    <property type="evidence" value="ECO:0007669"/>
    <property type="project" value="UniProtKB-KW"/>
</dbReference>
<dbReference type="InterPro" id="IPR000297">
    <property type="entry name" value="PPIase_PpiC"/>
</dbReference>
<dbReference type="EMBL" id="AVPE01000017">
    <property type="protein sequence ID" value="KGX90109.1"/>
    <property type="molecule type" value="Genomic_DNA"/>
</dbReference>
<dbReference type="InterPro" id="IPR027304">
    <property type="entry name" value="Trigger_fact/SurA_dom_sf"/>
</dbReference>
<dbReference type="InterPro" id="IPR046357">
    <property type="entry name" value="PPIase_dom_sf"/>
</dbReference>
<evidence type="ECO:0000313" key="10">
    <source>
        <dbReference type="Proteomes" id="UP000030528"/>
    </source>
</evidence>
<gene>
    <name evidence="9" type="ORF">N781_08420</name>
</gene>
<dbReference type="PANTHER" id="PTHR47245">
    <property type="entry name" value="PEPTIDYLPROLYL ISOMERASE"/>
    <property type="match status" value="1"/>
</dbReference>
<dbReference type="eggNOG" id="COG0760">
    <property type="taxonomic scope" value="Bacteria"/>
</dbReference>
<evidence type="ECO:0000256" key="4">
    <source>
        <dbReference type="ARBA" id="ARBA00023110"/>
    </source>
</evidence>
<evidence type="ECO:0000313" key="9">
    <source>
        <dbReference type="EMBL" id="KGX90109.1"/>
    </source>
</evidence>
<sequence length="306" mass="35157">MTKRILWGIILALILINISTLVLWMNKGRAISSDLDSSISPIASAEFNESVALVGSEIITNQDWMIQLEKKHGEKVLKDMIDRAVVDELSSHDDVPINDKVLERELSLMETAVGITSKDELKRKRKEWEQELIYQIRLEELLTEDIPIEDQAIEAHYDEYKDQYQFSSTYQLSRIVVPTEEEADQIYNELEGGSSFSVLAREHSDDETRQTGGYLGYYTTDDTIIPKAYLDEAARVKEEDYTKPFQTDEGYVLLYVHRSLPEIALSYEDVKGKIRRELASQHLEGNASTEPLWQEVGVDWIYNKGQ</sequence>
<dbReference type="STRING" id="1385510.GCA_000425205_03501"/>
<accession>A0A0A5GDQ4</accession>
<evidence type="ECO:0000256" key="2">
    <source>
        <dbReference type="ARBA" id="ARBA00013194"/>
    </source>
</evidence>
<dbReference type="Proteomes" id="UP000030528">
    <property type="component" value="Unassembled WGS sequence"/>
</dbReference>
<dbReference type="SUPFAM" id="SSF54534">
    <property type="entry name" value="FKBP-like"/>
    <property type="match status" value="1"/>
</dbReference>
<dbReference type="OrthoDB" id="2677468at2"/>
<dbReference type="InterPro" id="IPR023058">
    <property type="entry name" value="PPIase_PpiC_CS"/>
</dbReference>
<protein>
    <recommendedName>
        <fullName evidence="2">peptidylprolyl isomerase</fullName>
        <ecNumber evidence="2">5.2.1.8</ecNumber>
    </recommendedName>
</protein>
<comment type="catalytic activity">
    <reaction evidence="1">
        <text>[protein]-peptidylproline (omega=180) = [protein]-peptidylproline (omega=0)</text>
        <dbReference type="Rhea" id="RHEA:16237"/>
        <dbReference type="Rhea" id="RHEA-COMP:10747"/>
        <dbReference type="Rhea" id="RHEA-COMP:10748"/>
        <dbReference type="ChEBI" id="CHEBI:83833"/>
        <dbReference type="ChEBI" id="CHEBI:83834"/>
        <dbReference type="EC" id="5.2.1.8"/>
    </reaction>
</comment>
<comment type="caution">
    <text evidence="9">The sequence shown here is derived from an EMBL/GenBank/DDBJ whole genome shotgun (WGS) entry which is preliminary data.</text>
</comment>
<proteinExistence type="predicted"/>
<keyword evidence="5 6" id="KW-0413">Isomerase</keyword>
<dbReference type="EC" id="5.2.1.8" evidence="2"/>
<dbReference type="Gene3D" id="1.10.4030.10">
    <property type="entry name" value="Porin chaperone SurA, peptide-binding domain"/>
    <property type="match status" value="1"/>
</dbReference>
<name>A0A0A5GDQ4_9BACI</name>
<dbReference type="RefSeq" id="WP_026801683.1">
    <property type="nucleotide sequence ID" value="NZ_AULI01000021.1"/>
</dbReference>
<reference evidence="9 10" key="1">
    <citation type="submission" date="2013-08" db="EMBL/GenBank/DDBJ databases">
        <authorList>
            <person name="Huang J."/>
            <person name="Wang G."/>
        </authorList>
    </citation>
    <scope>NUCLEOTIDE SEQUENCE [LARGE SCALE GENOMIC DNA]</scope>
    <source>
        <strain evidence="9 10">JSM 076056</strain>
    </source>
</reference>
<keyword evidence="7" id="KW-0472">Membrane</keyword>
<keyword evidence="7" id="KW-1133">Transmembrane helix</keyword>
<evidence type="ECO:0000256" key="5">
    <source>
        <dbReference type="ARBA" id="ARBA00023235"/>
    </source>
</evidence>
<dbReference type="SUPFAM" id="SSF109998">
    <property type="entry name" value="Triger factor/SurA peptide-binding domain-like"/>
    <property type="match status" value="1"/>
</dbReference>
<evidence type="ECO:0000256" key="3">
    <source>
        <dbReference type="ARBA" id="ARBA00022729"/>
    </source>
</evidence>
<keyword evidence="3" id="KW-0732">Signal</keyword>
<dbReference type="AlphaFoldDB" id="A0A0A5GDQ4"/>
<keyword evidence="10" id="KW-1185">Reference proteome</keyword>
<dbReference type="Gene3D" id="3.10.50.40">
    <property type="match status" value="1"/>
</dbReference>
<evidence type="ECO:0000256" key="7">
    <source>
        <dbReference type="SAM" id="Phobius"/>
    </source>
</evidence>
<organism evidence="9 10">
    <name type="scientific">Pontibacillus halophilus JSM 076056 = DSM 19796</name>
    <dbReference type="NCBI Taxonomy" id="1385510"/>
    <lineage>
        <taxon>Bacteria</taxon>
        <taxon>Bacillati</taxon>
        <taxon>Bacillota</taxon>
        <taxon>Bacilli</taxon>
        <taxon>Bacillales</taxon>
        <taxon>Bacillaceae</taxon>
        <taxon>Pontibacillus</taxon>
    </lineage>
</organism>
<dbReference type="Pfam" id="PF13145">
    <property type="entry name" value="Rotamase_2"/>
    <property type="match status" value="1"/>
</dbReference>
<feature type="transmembrane region" description="Helical" evidence="7">
    <location>
        <begin position="6"/>
        <end position="25"/>
    </location>
</feature>
<dbReference type="PROSITE" id="PS50198">
    <property type="entry name" value="PPIC_PPIASE_2"/>
    <property type="match status" value="1"/>
</dbReference>
<evidence type="ECO:0000259" key="8">
    <source>
        <dbReference type="PROSITE" id="PS50198"/>
    </source>
</evidence>
<keyword evidence="4 6" id="KW-0697">Rotamase</keyword>
<evidence type="ECO:0000256" key="1">
    <source>
        <dbReference type="ARBA" id="ARBA00000971"/>
    </source>
</evidence>
<dbReference type="PANTHER" id="PTHR47245:SF1">
    <property type="entry name" value="FOLDASE PROTEIN PRSA"/>
    <property type="match status" value="1"/>
</dbReference>
<dbReference type="InterPro" id="IPR050245">
    <property type="entry name" value="PrsA_foldase"/>
</dbReference>